<feature type="repeat" description="TPR" evidence="3">
    <location>
        <begin position="607"/>
        <end position="640"/>
    </location>
</feature>
<keyword evidence="1" id="KW-0677">Repeat</keyword>
<feature type="repeat" description="TPR" evidence="3">
    <location>
        <begin position="902"/>
        <end position="935"/>
    </location>
</feature>
<dbReference type="Pfam" id="PF13424">
    <property type="entry name" value="TPR_12"/>
    <property type="match status" value="7"/>
</dbReference>
<accession>A0A815PAE6</accession>
<feature type="signal peptide" evidence="4">
    <location>
        <begin position="1"/>
        <end position="20"/>
    </location>
</feature>
<evidence type="ECO:0000256" key="4">
    <source>
        <dbReference type="SAM" id="SignalP"/>
    </source>
</evidence>
<dbReference type="AlphaFoldDB" id="A0A815PAE6"/>
<dbReference type="PROSITE" id="PS50293">
    <property type="entry name" value="TPR_REGION"/>
    <property type="match status" value="3"/>
</dbReference>
<evidence type="ECO:0000256" key="3">
    <source>
        <dbReference type="PROSITE-ProRule" id="PRU00339"/>
    </source>
</evidence>
<dbReference type="PROSITE" id="PS50005">
    <property type="entry name" value="TPR"/>
    <property type="match status" value="11"/>
</dbReference>
<dbReference type="Proteomes" id="UP000663852">
    <property type="component" value="Unassembled WGS sequence"/>
</dbReference>
<dbReference type="InterPro" id="IPR019734">
    <property type="entry name" value="TPR_rpt"/>
</dbReference>
<dbReference type="InterPro" id="IPR011990">
    <property type="entry name" value="TPR-like_helical_dom_sf"/>
</dbReference>
<feature type="repeat" description="TPR" evidence="3">
    <location>
        <begin position="565"/>
        <end position="598"/>
    </location>
</feature>
<comment type="caution">
    <text evidence="5">The sequence shown here is derived from an EMBL/GenBank/DDBJ whole genome shotgun (WGS) entry which is preliminary data.</text>
</comment>
<feature type="repeat" description="TPR" evidence="3">
    <location>
        <begin position="775"/>
        <end position="808"/>
    </location>
</feature>
<evidence type="ECO:0000256" key="2">
    <source>
        <dbReference type="ARBA" id="ARBA00022803"/>
    </source>
</evidence>
<protein>
    <recommendedName>
        <fullName evidence="7">UDP-N-acetylglucosamine--peptide N-acetylglucosaminyltransferase SPINDLY</fullName>
    </recommendedName>
</protein>
<proteinExistence type="predicted"/>
<keyword evidence="2 3" id="KW-0802">TPR repeat</keyword>
<keyword evidence="4" id="KW-0732">Signal</keyword>
<name>A0A815PAE6_ADIRI</name>
<feature type="repeat" description="TPR" evidence="3">
    <location>
        <begin position="859"/>
        <end position="892"/>
    </location>
</feature>
<dbReference type="Pfam" id="PF13374">
    <property type="entry name" value="TPR_10"/>
    <property type="match status" value="1"/>
</dbReference>
<organism evidence="5 6">
    <name type="scientific">Adineta ricciae</name>
    <name type="common">Rotifer</name>
    <dbReference type="NCBI Taxonomy" id="249248"/>
    <lineage>
        <taxon>Eukaryota</taxon>
        <taxon>Metazoa</taxon>
        <taxon>Spiralia</taxon>
        <taxon>Gnathifera</taxon>
        <taxon>Rotifera</taxon>
        <taxon>Eurotatoria</taxon>
        <taxon>Bdelloidea</taxon>
        <taxon>Adinetida</taxon>
        <taxon>Adinetidae</taxon>
        <taxon>Adineta</taxon>
    </lineage>
</organism>
<sequence>MLIKLLQEFLFLILLGKSRDELLSYMILNLWLDLIYRNYSSKGKSTIHLSLCKIDPYLITFRDIDKCVNYIKSLNDNENKVIVIISTSTTCQSLRIFLQRTAELFQIDSFYILSLNHRQFTWPITNVVVKVFLVLHTLLSTNFWYTSAGKNFSLSNDSILMSWQGDQNEDRLIDTITATISAASTTVPYRIYTDLQLLCSHLCQLPPYLQKKQRTWLGHMDFNILSKVHVDPLSTLLTSRAIGQILSAQSVVDATGRQEAEFMYALLSRDVLIDIESTEEEIIRYFRQNCADNDADINTIDEFEAYYDPINAIFWYTRDTFLYRLLNKALREQTIDTLYSLRYFIKDLHLQLRERHNKQQQLARAATPITNDNMTTTERNNQQIMTVYRGQLMNNSEFDRKIRCNTNGFFSVSNFFSTTIHENLAREVYAGTRSSSETTEEQSVLFRIDIDRHVNKFPYAILTSESAFDAVEGEVLFTMGSVFKILSVLISENGGYWNVQLKLTDDEDKELQALTEFIKSDIIQPNPLESLARLLIGMGSNKKAEHYYLKLFDDPTFTSNSINLISLYNNLGSVYQAMSHYEKAIEFFEKALEIKSKYSPDTDRFVAILYSNLGSIYNDQGKYDKAYRYYGKALQAELDMINPNQRDIATYYSNIGNVCNTRKQYTEAIEMLEKSVEIRLKILPVNHPDLGTSLINISQVFNALGQYEKAIHYLEKAFENHSISLPLDHPSLPVIYNNWGQSYYKQGKLKEACEIYEKSLQIQLKVLPVDHPDIAWTYNNIATIYEDFGNFTKAAEFFDKALQIELHSLPLNHPNIATTYNNLASLSQEQGNIEEALLLYEKALRIWLITFSSNHPNIALCYSNIASVYSKNGNNNKSIEYLNKALQIQMNSDSSQDHPDFAPIYHKLGEAYHNQAKFRNSLEMFERALDIWAKVLPVNHTLFALLYADMSTTYESLGEYEKTHEYLEKSLEIIQNSDSQVYPDFASKYNKLGTVCYKQGKIEEALELYEKCLEIQLKFFRSNHPDVAACYVNISQVYLARGDYEKTIEYLNKSLEVQLKTLQPNHPSLAITYNNLGLAYYNKGLLEEAAEFYSKALQIQLNVLSSNHPDLATTYNNISLLYCALEDYEQAIEYLNKTLQIKLTSLSADHLEVAAVYSNLAAALYGQDRMVEALDCIKKAYNIHIKSFPSEHSIILRDINWITRIEEELISKK</sequence>
<dbReference type="PROSITE" id="PS51996">
    <property type="entry name" value="TR_MART"/>
    <property type="match status" value="1"/>
</dbReference>
<dbReference type="PANTHER" id="PTHR45641">
    <property type="entry name" value="TETRATRICOPEPTIDE REPEAT PROTEIN (AFU_ORTHOLOGUE AFUA_6G03870)"/>
    <property type="match status" value="1"/>
</dbReference>
<dbReference type="EMBL" id="CAJNOJ010000432">
    <property type="protein sequence ID" value="CAF1446297.1"/>
    <property type="molecule type" value="Genomic_DNA"/>
</dbReference>
<dbReference type="SUPFAM" id="SSF48452">
    <property type="entry name" value="TPR-like"/>
    <property type="match status" value="3"/>
</dbReference>
<evidence type="ECO:0008006" key="7">
    <source>
        <dbReference type="Google" id="ProtNLM"/>
    </source>
</evidence>
<gene>
    <name evidence="5" type="ORF">EDS130_LOCUS39229</name>
</gene>
<dbReference type="SUPFAM" id="SSF56399">
    <property type="entry name" value="ADP-ribosylation"/>
    <property type="match status" value="1"/>
</dbReference>
<feature type="chain" id="PRO_5032293279" description="UDP-N-acetylglucosamine--peptide N-acetylglucosaminyltransferase SPINDLY" evidence="4">
    <location>
        <begin position="21"/>
        <end position="1213"/>
    </location>
</feature>
<feature type="repeat" description="TPR" evidence="3">
    <location>
        <begin position="1112"/>
        <end position="1145"/>
    </location>
</feature>
<dbReference type="Pfam" id="PF13176">
    <property type="entry name" value="TPR_7"/>
    <property type="match status" value="1"/>
</dbReference>
<evidence type="ECO:0000313" key="5">
    <source>
        <dbReference type="EMBL" id="CAF1446297.1"/>
    </source>
</evidence>
<evidence type="ECO:0000256" key="1">
    <source>
        <dbReference type="ARBA" id="ARBA00022737"/>
    </source>
</evidence>
<evidence type="ECO:0000313" key="6">
    <source>
        <dbReference type="Proteomes" id="UP000663852"/>
    </source>
</evidence>
<feature type="repeat" description="TPR" evidence="3">
    <location>
        <begin position="944"/>
        <end position="977"/>
    </location>
</feature>
<reference evidence="5" key="1">
    <citation type="submission" date="2021-02" db="EMBL/GenBank/DDBJ databases">
        <authorList>
            <person name="Nowell W R."/>
        </authorList>
    </citation>
    <scope>NUCLEOTIDE SEQUENCE</scope>
</reference>
<dbReference type="PANTHER" id="PTHR45641:SF1">
    <property type="entry name" value="AAA+ ATPASE DOMAIN-CONTAINING PROTEIN"/>
    <property type="match status" value="1"/>
</dbReference>
<dbReference type="Gene3D" id="3.90.176.10">
    <property type="entry name" value="Toxin ADP-ribosyltransferase, Chain A, domain 1"/>
    <property type="match status" value="1"/>
</dbReference>
<dbReference type="Gene3D" id="1.25.40.10">
    <property type="entry name" value="Tetratricopeptide repeat domain"/>
    <property type="match status" value="6"/>
</dbReference>
<feature type="repeat" description="TPR" evidence="3">
    <location>
        <begin position="733"/>
        <end position="766"/>
    </location>
</feature>
<dbReference type="SMART" id="SM00028">
    <property type="entry name" value="TPR"/>
    <property type="match status" value="15"/>
</dbReference>
<feature type="repeat" description="TPR" evidence="3">
    <location>
        <begin position="1028"/>
        <end position="1061"/>
    </location>
</feature>
<dbReference type="OrthoDB" id="19588at2759"/>
<feature type="repeat" description="TPR" evidence="3">
    <location>
        <begin position="986"/>
        <end position="1019"/>
    </location>
</feature>
<feature type="repeat" description="TPR" evidence="3">
    <location>
        <begin position="1070"/>
        <end position="1103"/>
    </location>
</feature>